<name>A0A136JBT8_9PEZI</name>
<dbReference type="FunCoup" id="A0A136JBT8">
    <property type="interactions" value="79"/>
</dbReference>
<dbReference type="GO" id="GO:0000214">
    <property type="term" value="C:tRNA-intron endonuclease complex"/>
    <property type="evidence" value="ECO:0007669"/>
    <property type="project" value="InterPro"/>
</dbReference>
<dbReference type="GO" id="GO:0000379">
    <property type="term" value="P:tRNA-type intron splice site recognition and cleavage"/>
    <property type="evidence" value="ECO:0007669"/>
    <property type="project" value="InterPro"/>
</dbReference>
<reference evidence="5" key="1">
    <citation type="submission" date="2016-02" db="EMBL/GenBank/DDBJ databases">
        <title>Draft genome sequence of Microdochium bolleyi, a fungal endophyte of beachgrass.</title>
        <authorList>
            <consortium name="DOE Joint Genome Institute"/>
            <person name="David A.S."/>
            <person name="May G."/>
            <person name="Haridas S."/>
            <person name="Lim J."/>
            <person name="Wang M."/>
            <person name="Labutti K."/>
            <person name="Lipzen A."/>
            <person name="Barry K."/>
            <person name="Grigoriev I.V."/>
        </authorList>
    </citation>
    <scope>NUCLEOTIDE SEQUENCE [LARGE SCALE GENOMIC DNA]</scope>
    <source>
        <strain evidence="5">J235TASD1</strain>
    </source>
</reference>
<dbReference type="OrthoDB" id="10002170at2759"/>
<dbReference type="Pfam" id="PF09631">
    <property type="entry name" value="Sen15"/>
    <property type="match status" value="1"/>
</dbReference>
<dbReference type="InterPro" id="IPR011856">
    <property type="entry name" value="tRNA_endonuc-like_dom_sf"/>
</dbReference>
<dbReference type="InParanoid" id="A0A136JBT8"/>
<dbReference type="InterPro" id="IPR018593">
    <property type="entry name" value="tRNA-endonuc_su_Sen15"/>
</dbReference>
<dbReference type="Proteomes" id="UP000070501">
    <property type="component" value="Unassembled WGS sequence"/>
</dbReference>
<dbReference type="GO" id="GO:0000213">
    <property type="term" value="F:tRNA-intron lyase activity"/>
    <property type="evidence" value="ECO:0007669"/>
    <property type="project" value="TreeGrafter"/>
</dbReference>
<evidence type="ECO:0000259" key="3">
    <source>
        <dbReference type="Pfam" id="PF09631"/>
    </source>
</evidence>
<proteinExistence type="inferred from homology"/>
<accession>A0A136JBT8</accession>
<keyword evidence="4" id="KW-0378">Hydrolase</keyword>
<keyword evidence="4" id="KW-0255">Endonuclease</keyword>
<comment type="similarity">
    <text evidence="1">Belongs to the SEN15 family.</text>
</comment>
<dbReference type="PANTHER" id="PTHR28518">
    <property type="entry name" value="TRNA-SPLICING ENDONUCLEASE SUBUNIT SEN15"/>
    <property type="match status" value="1"/>
</dbReference>
<keyword evidence="2" id="KW-0819">tRNA processing</keyword>
<dbReference type="InterPro" id="IPR042777">
    <property type="entry name" value="Sen15_fungi"/>
</dbReference>
<dbReference type="GO" id="GO:0003676">
    <property type="term" value="F:nucleic acid binding"/>
    <property type="evidence" value="ECO:0007669"/>
    <property type="project" value="InterPro"/>
</dbReference>
<dbReference type="AlphaFoldDB" id="A0A136JBT8"/>
<protein>
    <submittedName>
        <fullName evidence="4">tRNA-splicing endonuclease subunit Sen15</fullName>
    </submittedName>
</protein>
<dbReference type="EMBL" id="KQ964247">
    <property type="protein sequence ID" value="KXJ94605.1"/>
    <property type="molecule type" value="Genomic_DNA"/>
</dbReference>
<evidence type="ECO:0000313" key="4">
    <source>
        <dbReference type="EMBL" id="KXJ94605.1"/>
    </source>
</evidence>
<evidence type="ECO:0000256" key="2">
    <source>
        <dbReference type="ARBA" id="ARBA00022694"/>
    </source>
</evidence>
<dbReference type="SUPFAM" id="SSF53032">
    <property type="entry name" value="tRNA-intron endonuclease catalytic domain-like"/>
    <property type="match status" value="1"/>
</dbReference>
<feature type="domain" description="tRNA-splicing endonuclease subunit Sen15" evidence="3">
    <location>
        <begin position="14"/>
        <end position="144"/>
    </location>
</feature>
<keyword evidence="5" id="KW-1185">Reference proteome</keyword>
<evidence type="ECO:0000313" key="5">
    <source>
        <dbReference type="Proteomes" id="UP000070501"/>
    </source>
</evidence>
<keyword evidence="4" id="KW-0540">Nuclease</keyword>
<evidence type="ECO:0000256" key="1">
    <source>
        <dbReference type="ARBA" id="ARBA00006091"/>
    </source>
</evidence>
<organism evidence="4 5">
    <name type="scientific">Microdochium bolleyi</name>
    <dbReference type="NCBI Taxonomy" id="196109"/>
    <lineage>
        <taxon>Eukaryota</taxon>
        <taxon>Fungi</taxon>
        <taxon>Dikarya</taxon>
        <taxon>Ascomycota</taxon>
        <taxon>Pezizomycotina</taxon>
        <taxon>Sordariomycetes</taxon>
        <taxon>Xylariomycetidae</taxon>
        <taxon>Xylariales</taxon>
        <taxon>Microdochiaceae</taxon>
        <taxon>Microdochium</taxon>
    </lineage>
</organism>
<dbReference type="STRING" id="196109.A0A136JBT8"/>
<sequence>MADVDQAGHLAQFVLNNLQHQQDWTDLKIHTDSPKDGTLLPQPLISGLPPRRLYLNPDDQIELLKKHNKVNEPLPDTPEVEWVLATHITDKWTLRSFATVFDAMPATDSHSEARPKRLLLSIVHDDSTIVFYLMHDGIVKPRQN</sequence>
<dbReference type="Gene3D" id="3.40.1350.10">
    <property type="match status" value="1"/>
</dbReference>
<gene>
    <name evidence="4" type="ORF">Micbo1qcDRAFT_202447</name>
</gene>
<dbReference type="InterPro" id="IPR036167">
    <property type="entry name" value="tRNA_intron_Endo_cat-like_sf"/>
</dbReference>
<dbReference type="PANTHER" id="PTHR28518:SF1">
    <property type="entry name" value="TRNA-SPLICING ENDONUCLEASE SUBUNIT SEN15"/>
    <property type="match status" value="1"/>
</dbReference>